<evidence type="ECO:0000256" key="2">
    <source>
        <dbReference type="ARBA" id="ARBA00022475"/>
    </source>
</evidence>
<evidence type="ECO:0000256" key="5">
    <source>
        <dbReference type="ARBA" id="ARBA00022692"/>
    </source>
</evidence>
<proteinExistence type="predicted"/>
<evidence type="ECO:0000313" key="11">
    <source>
        <dbReference type="Proteomes" id="UP000238823"/>
    </source>
</evidence>
<comment type="caution">
    <text evidence="10">The sequence shown here is derived from an EMBL/GenBank/DDBJ whole genome shotgun (WGS) entry which is preliminary data.</text>
</comment>
<feature type="transmembrane region" description="Helical" evidence="8">
    <location>
        <begin position="144"/>
        <end position="160"/>
    </location>
</feature>
<dbReference type="InterPro" id="IPR038731">
    <property type="entry name" value="RgtA/B/C-like"/>
</dbReference>
<organism evidence="10 11">
    <name type="scientific">Enhygromyxa salina</name>
    <dbReference type="NCBI Taxonomy" id="215803"/>
    <lineage>
        <taxon>Bacteria</taxon>
        <taxon>Pseudomonadati</taxon>
        <taxon>Myxococcota</taxon>
        <taxon>Polyangia</taxon>
        <taxon>Nannocystales</taxon>
        <taxon>Nannocystaceae</taxon>
        <taxon>Enhygromyxa</taxon>
    </lineage>
</organism>
<feature type="transmembrane region" description="Helical" evidence="8">
    <location>
        <begin position="236"/>
        <end position="253"/>
    </location>
</feature>
<comment type="subcellular location">
    <subcellularLocation>
        <location evidence="1">Cell membrane</location>
        <topology evidence="1">Multi-pass membrane protein</topology>
    </subcellularLocation>
</comment>
<keyword evidence="4" id="KW-0808">Transferase</keyword>
<dbReference type="Proteomes" id="UP000238823">
    <property type="component" value="Unassembled WGS sequence"/>
</dbReference>
<evidence type="ECO:0000259" key="9">
    <source>
        <dbReference type="Pfam" id="PF13231"/>
    </source>
</evidence>
<feature type="transmembrane region" description="Helical" evidence="8">
    <location>
        <begin position="165"/>
        <end position="182"/>
    </location>
</feature>
<evidence type="ECO:0000256" key="8">
    <source>
        <dbReference type="SAM" id="Phobius"/>
    </source>
</evidence>
<keyword evidence="3" id="KW-0328">Glycosyltransferase</keyword>
<feature type="domain" description="Glycosyltransferase RgtA/B/C/D-like" evidence="9">
    <location>
        <begin position="140"/>
        <end position="247"/>
    </location>
</feature>
<dbReference type="RefSeq" id="WP_106092931.1">
    <property type="nucleotide sequence ID" value="NZ_PVNL01000118.1"/>
</dbReference>
<evidence type="ECO:0000256" key="1">
    <source>
        <dbReference type="ARBA" id="ARBA00004651"/>
    </source>
</evidence>
<keyword evidence="7 8" id="KW-0472">Membrane</keyword>
<dbReference type="Pfam" id="PF13231">
    <property type="entry name" value="PMT_2"/>
    <property type="match status" value="1"/>
</dbReference>
<dbReference type="GO" id="GO:0009103">
    <property type="term" value="P:lipopolysaccharide biosynthetic process"/>
    <property type="evidence" value="ECO:0007669"/>
    <property type="project" value="UniProtKB-ARBA"/>
</dbReference>
<evidence type="ECO:0000256" key="3">
    <source>
        <dbReference type="ARBA" id="ARBA00022676"/>
    </source>
</evidence>
<keyword evidence="5 8" id="KW-0812">Transmembrane</keyword>
<dbReference type="PANTHER" id="PTHR33908">
    <property type="entry name" value="MANNOSYLTRANSFERASE YKCB-RELATED"/>
    <property type="match status" value="1"/>
</dbReference>
<evidence type="ECO:0000256" key="7">
    <source>
        <dbReference type="ARBA" id="ARBA00023136"/>
    </source>
</evidence>
<keyword evidence="2" id="KW-1003">Cell membrane</keyword>
<feature type="transmembrane region" description="Helical" evidence="8">
    <location>
        <begin position="274"/>
        <end position="298"/>
    </location>
</feature>
<name>A0A2S9Y644_9BACT</name>
<reference evidence="10 11" key="1">
    <citation type="submission" date="2018-03" db="EMBL/GenBank/DDBJ databases">
        <title>Draft Genome Sequences of the Obligatory Marine Myxobacteria Enhygromyxa salina SWB007.</title>
        <authorList>
            <person name="Poehlein A."/>
            <person name="Moghaddam J.A."/>
            <person name="Harms H."/>
            <person name="Alanjari M."/>
            <person name="Koenig G.M."/>
            <person name="Daniel R."/>
            <person name="Schaeberle T.F."/>
        </authorList>
    </citation>
    <scope>NUCLEOTIDE SEQUENCE [LARGE SCALE GENOMIC DNA]</scope>
    <source>
        <strain evidence="10 11">SWB007</strain>
    </source>
</reference>
<dbReference type="GO" id="GO:0005886">
    <property type="term" value="C:plasma membrane"/>
    <property type="evidence" value="ECO:0007669"/>
    <property type="project" value="UniProtKB-SubCell"/>
</dbReference>
<accession>A0A2S9Y644</accession>
<protein>
    <recommendedName>
        <fullName evidence="9">Glycosyltransferase RgtA/B/C/D-like domain-containing protein</fullName>
    </recommendedName>
</protein>
<dbReference type="OrthoDB" id="5485349at2"/>
<dbReference type="GO" id="GO:0016763">
    <property type="term" value="F:pentosyltransferase activity"/>
    <property type="evidence" value="ECO:0007669"/>
    <property type="project" value="TreeGrafter"/>
</dbReference>
<gene>
    <name evidence="10" type="ORF">ENSA7_60730</name>
</gene>
<evidence type="ECO:0000256" key="4">
    <source>
        <dbReference type="ARBA" id="ARBA00022679"/>
    </source>
</evidence>
<dbReference type="EMBL" id="PVNL01000118">
    <property type="protein sequence ID" value="PRQ00579.1"/>
    <property type="molecule type" value="Genomic_DNA"/>
</dbReference>
<feature type="transmembrane region" description="Helical" evidence="8">
    <location>
        <begin position="377"/>
        <end position="402"/>
    </location>
</feature>
<sequence length="613" mass="66231">MAARDQDPRRHLLALLLLLVCGALLWTSERDRSVTADEQLHLIRGHAFWWTHDTRLSYAHPPLANAITSLPYAGRGDDPWGLGTRPNGEPRLPSARALDPETTHAEALPQLSGWDVGQPLYVSTGYFRHDFATAKAELTGGRRMMMLWTLGLGLFIYVWCERRWGFVAAIISLGLFSVHPTLLAHGRLVTTDMPMTATAFVSLAALIGWIERPGWGRAALFGLAATVMVLSKHSGIAFVVVMSLIVLGAALLGRGGFAPAENAPNTAAARARRVGVVAGQLVLIAAVMFLAIDTIYLFDRVGLSVAEILAEPEPHNWISSGFDYQMLERSPIGKLPRSWRLPLPYTWLVGVATVSVQNGMGHGHYFFGMRAHAGHPLYFPVMLFAKSPTGLLALVGVGAALLVARVRAGLRPSVATSVLVLFGAVTLASACASSINIGVRHVLPLMPIMVVLAGRAGQLLAQRAPGTPRWLAVGRRGPALVLVCVLGCAGGAAWTFPAWLGDFNAVVGGPAGGHEISVIGEDWGQDLGDLATLAEQQEWTQVAYHTTFPLRREELEARGLKVDKIGCDDPARAGDPVVIHLSDWVRRPKCFAWLGERDPDFVVNEHLLVFAPE</sequence>
<dbReference type="InterPro" id="IPR050297">
    <property type="entry name" value="LipidA_mod_glycosyltrf_83"/>
</dbReference>
<feature type="transmembrane region" description="Helical" evidence="8">
    <location>
        <begin position="188"/>
        <end position="207"/>
    </location>
</feature>
<evidence type="ECO:0000313" key="10">
    <source>
        <dbReference type="EMBL" id="PRQ00579.1"/>
    </source>
</evidence>
<feature type="transmembrane region" description="Helical" evidence="8">
    <location>
        <begin position="414"/>
        <end position="435"/>
    </location>
</feature>
<dbReference type="AlphaFoldDB" id="A0A2S9Y644"/>
<evidence type="ECO:0000256" key="6">
    <source>
        <dbReference type="ARBA" id="ARBA00022989"/>
    </source>
</evidence>
<keyword evidence="6 8" id="KW-1133">Transmembrane helix</keyword>
<dbReference type="PANTHER" id="PTHR33908:SF11">
    <property type="entry name" value="MEMBRANE PROTEIN"/>
    <property type="match status" value="1"/>
</dbReference>